<keyword evidence="5" id="KW-0472">Membrane</keyword>
<feature type="compositionally biased region" description="Low complexity" evidence="7">
    <location>
        <begin position="693"/>
        <end position="707"/>
    </location>
</feature>
<evidence type="ECO:0000256" key="1">
    <source>
        <dbReference type="ARBA" id="ARBA00004370"/>
    </source>
</evidence>
<name>A0A1U7S1T7_ALLSI</name>
<feature type="region of interest" description="Disordered" evidence="7">
    <location>
        <begin position="852"/>
        <end position="873"/>
    </location>
</feature>
<dbReference type="GeneID" id="102368358"/>
<dbReference type="Proteomes" id="UP000189705">
    <property type="component" value="Unplaced"/>
</dbReference>
<feature type="region of interest" description="Disordered" evidence="7">
    <location>
        <begin position="646"/>
        <end position="669"/>
    </location>
</feature>
<dbReference type="Gene3D" id="1.20.970.40">
    <property type="match status" value="1"/>
</dbReference>
<organism evidence="8 9">
    <name type="scientific">Alligator sinensis</name>
    <name type="common">Chinese alligator</name>
    <dbReference type="NCBI Taxonomy" id="38654"/>
    <lineage>
        <taxon>Eukaryota</taxon>
        <taxon>Metazoa</taxon>
        <taxon>Chordata</taxon>
        <taxon>Craniata</taxon>
        <taxon>Vertebrata</taxon>
        <taxon>Euteleostomi</taxon>
        <taxon>Archelosauria</taxon>
        <taxon>Archosauria</taxon>
        <taxon>Crocodylia</taxon>
        <taxon>Alligatoridae</taxon>
        <taxon>Alligatorinae</taxon>
        <taxon>Alligator</taxon>
    </lineage>
</organism>
<dbReference type="eggNOG" id="ENOG502QRX1">
    <property type="taxonomic scope" value="Eukaryota"/>
</dbReference>
<sequence length="981" mass="104967">MAKNEGFLSAIKKAPRYLKRAFVDRIISRSSSLNDILHDVPDALVDQVPISLLVLQDGHLDLHQIQQKQWSAEQAAVFFERVLSATGNHTDLSASVLHGFQCRPASKLSAARVFSMAEQMAKKNVVLTHHQLSCLAKILAAHNLTANFTHYPRDLLLFFNFTEVHNDTCKAFYSLASQGNLNLLPRGSAQRTQLLTNALACLEVENTTLSKEQLGRLGALVCDMDTAAIADSHPRILENLKLCPALTEAQQTALNVLLGSGESQYGDPSSWDLASLQKLGPLAVYVNQTTWSSVNVDVRRAFFKSVVAGYQSQSASQKKKAVLLLKSLGVMSSSSRRPKRAPQACMSEAITAETILDPLFLVSYTSTEQFDACLSNEVLKDNLVPLLEQPLTEEQLDVLKRKFGEIYPDGIPEDQLKLFSLLSRRYTASEISKWAVTSSETLMALLDPEAGSWGEAEVKQLVARYMDLGGNLTGPLLRHTEGEVLCDLSDEQIKTISPEAIGSAGKLDISSCSQAKKDQLYAKARDAFASQKGTSAYYPLIQPYLGGAPVKDLEDLAKSDVAMDINTFTALNPDELQKLSVQDVKNLLGVNLPSLKQAENHPAVANWTKTQYQSELDRILGIGLQGGMPDPISTATSIASIVIPNDTTTPTATSSNTTPPAATPPSTSVSRAVINPTVFIHNATTPPPAINQTLTTPSTTPSTTTIPDTNTATAMINQTANTPKTTTPAAVINQTANTPMPTAIMHHAINTTTPAAITDPTANTRDPTTTAIIGHATNITPNRVISETVTASNTTSVTATAVNTPNATTPSAVASNVTTLTPDTTTPGPHIANITSNTTTAAPVDTTAITHNTSTHHPSPIMPTSPTTTSNATAPPPIIFTFTTSTTPLTVKPTITSTVPSPTTPRNTAHPPTTATTSATTTVTTPRPNKTTSTKTTQPTKPTPVGFINLKPVTTSGANLSFSQLHMLSLTIGIFLLRRFL</sequence>
<dbReference type="GO" id="GO:0007160">
    <property type="term" value="P:cell-matrix adhesion"/>
    <property type="evidence" value="ECO:0007669"/>
    <property type="project" value="TreeGrafter"/>
</dbReference>
<dbReference type="PANTHER" id="PTHR23412:SF15">
    <property type="entry name" value="MESOTHELIN-LIKE PROTEIN"/>
    <property type="match status" value="1"/>
</dbReference>
<evidence type="ECO:0000313" key="8">
    <source>
        <dbReference type="Proteomes" id="UP000189705"/>
    </source>
</evidence>
<dbReference type="GO" id="GO:0009986">
    <property type="term" value="C:cell surface"/>
    <property type="evidence" value="ECO:0007669"/>
    <property type="project" value="TreeGrafter"/>
</dbReference>
<keyword evidence="6" id="KW-0325">Glycoprotein</keyword>
<keyword evidence="4" id="KW-0130">Cell adhesion</keyword>
<dbReference type="InterPro" id="IPR010335">
    <property type="entry name" value="Mesothelin"/>
</dbReference>
<comment type="subcellular location">
    <subcellularLocation>
        <location evidence="1">Membrane</location>
    </subcellularLocation>
</comment>
<dbReference type="Pfam" id="PF06060">
    <property type="entry name" value="Mesothelin"/>
    <property type="match status" value="1"/>
</dbReference>
<feature type="compositionally biased region" description="Low complexity" evidence="7">
    <location>
        <begin position="853"/>
        <end position="873"/>
    </location>
</feature>
<protein>
    <submittedName>
        <fullName evidence="9">Mesothelin-like protein</fullName>
    </submittedName>
</protein>
<dbReference type="OrthoDB" id="9909579at2759"/>
<feature type="compositionally biased region" description="Low complexity" evidence="7">
    <location>
        <begin position="646"/>
        <end position="668"/>
    </location>
</feature>
<evidence type="ECO:0000256" key="6">
    <source>
        <dbReference type="ARBA" id="ARBA00023180"/>
    </source>
</evidence>
<feature type="region of interest" description="Disordered" evidence="7">
    <location>
        <begin position="682"/>
        <end position="707"/>
    </location>
</feature>
<keyword evidence="8" id="KW-1185">Reference proteome</keyword>
<reference evidence="9" key="1">
    <citation type="submission" date="2025-08" db="UniProtKB">
        <authorList>
            <consortium name="RefSeq"/>
        </authorList>
    </citation>
    <scope>IDENTIFICATION</scope>
</reference>
<dbReference type="AlphaFoldDB" id="A0A1U7S1T7"/>
<evidence type="ECO:0000256" key="2">
    <source>
        <dbReference type="ARBA" id="ARBA00011016"/>
    </source>
</evidence>
<dbReference type="GO" id="GO:0016020">
    <property type="term" value="C:membrane"/>
    <property type="evidence" value="ECO:0007669"/>
    <property type="project" value="UniProtKB-SubCell"/>
</dbReference>
<dbReference type="KEGG" id="asn:102368358"/>
<evidence type="ECO:0000256" key="3">
    <source>
        <dbReference type="ARBA" id="ARBA00022729"/>
    </source>
</evidence>
<comment type="similarity">
    <text evidence="2">Belongs to the mesothelin family.</text>
</comment>
<evidence type="ECO:0000256" key="7">
    <source>
        <dbReference type="SAM" id="MobiDB-lite"/>
    </source>
</evidence>
<dbReference type="InParanoid" id="A0A1U7S1T7"/>
<proteinExistence type="inferred from homology"/>
<dbReference type="PANTHER" id="PTHR23412">
    <property type="entry name" value="STEREOCILIN RELATED"/>
    <property type="match status" value="1"/>
</dbReference>
<keyword evidence="3" id="KW-0732">Signal</keyword>
<evidence type="ECO:0000256" key="4">
    <source>
        <dbReference type="ARBA" id="ARBA00022889"/>
    </source>
</evidence>
<gene>
    <name evidence="9" type="primary">LOC102368358</name>
</gene>
<evidence type="ECO:0000313" key="9">
    <source>
        <dbReference type="RefSeq" id="XP_006024107.1"/>
    </source>
</evidence>
<accession>A0A1U7S1T7</accession>
<dbReference type="RefSeq" id="XP_006024107.1">
    <property type="nucleotide sequence ID" value="XM_006024045.1"/>
</dbReference>
<feature type="region of interest" description="Disordered" evidence="7">
    <location>
        <begin position="895"/>
        <end position="943"/>
    </location>
</feature>
<dbReference type="InterPro" id="IPR026664">
    <property type="entry name" value="Stereocilin-rel"/>
</dbReference>
<evidence type="ECO:0000256" key="5">
    <source>
        <dbReference type="ARBA" id="ARBA00023136"/>
    </source>
</evidence>